<sequence length="385" mass="42036">MTNPRSVGRRMPGSTACPLWMRTLYCAGAFALLLASGCAATTPAPQATFPSASWEATPEAELGPACRRDLDATRDYVRTLDTTALMAVQGGRVLFSQGPVQAVSIVFSVRKSVLSMMYGKYVVNDTIDLDRTLADLGIDDTGGLLPIERQARLRDLLAARSGVYHAAANGGDDAAAAPARGSKAPGSYFLYNNWDFNAAGTAFERLTGRGIYQAFATDLAAPLQLEDFDPARHKRSGNASRSEHLAYPFFLSTRDMARLGYLMLRQGNWRGQQLVPADWVAQITRQTTPAAQMHPAHTARRGFGYGYLWWLLEEPPDSPLVGAYMAWGVHGQYILVVPKRAMVIAHKRQVPVAGNWDVSWVGPTEFLRAARMLAAAPCRAGEEQR</sequence>
<dbReference type="eggNOG" id="COG1680">
    <property type="taxonomic scope" value="Bacteria"/>
</dbReference>
<dbReference type="Proteomes" id="UP000008917">
    <property type="component" value="Chromosome"/>
</dbReference>
<dbReference type="PANTHER" id="PTHR43283">
    <property type="entry name" value="BETA-LACTAMASE-RELATED"/>
    <property type="match status" value="1"/>
</dbReference>
<feature type="signal peptide" evidence="1">
    <location>
        <begin position="1"/>
        <end position="40"/>
    </location>
</feature>
<gene>
    <name evidence="3" type="ordered locus">Varpa_1843</name>
</gene>
<proteinExistence type="predicted"/>
<dbReference type="HOGENOM" id="CLU_030169_2_1_4"/>
<dbReference type="KEGG" id="vpe:Varpa_1843"/>
<feature type="chain" id="PRO_5003213127" evidence="1">
    <location>
        <begin position="41"/>
        <end position="385"/>
    </location>
</feature>
<dbReference type="Pfam" id="PF00144">
    <property type="entry name" value="Beta-lactamase"/>
    <property type="match status" value="1"/>
</dbReference>
<dbReference type="AlphaFoldDB" id="E6V7P0"/>
<reference evidence="4" key="1">
    <citation type="submission" date="2010-12" db="EMBL/GenBank/DDBJ databases">
        <title>Complete sequence of Variovorax paradoxus EPS.</title>
        <authorList>
            <consortium name="US DOE Joint Genome Institute"/>
            <person name="Lucas S."/>
            <person name="Copeland A."/>
            <person name="Lapidus A."/>
            <person name="Cheng J.-F."/>
            <person name="Goodwin L."/>
            <person name="Pitluck S."/>
            <person name="Teshima H."/>
            <person name="Detter J.C."/>
            <person name="Han C."/>
            <person name="Tapia R."/>
            <person name="Land M."/>
            <person name="Hauser L."/>
            <person name="Kyrpides N."/>
            <person name="Ivanova N."/>
            <person name="Ovchinnikova G."/>
            <person name="Orwin P."/>
            <person name="Han J.-I.G."/>
            <person name="Woyke T."/>
        </authorList>
    </citation>
    <scope>NUCLEOTIDE SEQUENCE [LARGE SCALE GENOMIC DNA]</scope>
    <source>
        <strain evidence="4">EPS</strain>
    </source>
</reference>
<accession>E6V7P0</accession>
<organism evidence="3 4">
    <name type="scientific">Variovorax paradoxus (strain EPS)</name>
    <dbReference type="NCBI Taxonomy" id="595537"/>
    <lineage>
        <taxon>Bacteria</taxon>
        <taxon>Pseudomonadati</taxon>
        <taxon>Pseudomonadota</taxon>
        <taxon>Betaproteobacteria</taxon>
        <taxon>Burkholderiales</taxon>
        <taxon>Comamonadaceae</taxon>
        <taxon>Variovorax</taxon>
    </lineage>
</organism>
<dbReference type="InterPro" id="IPR012338">
    <property type="entry name" value="Beta-lactam/transpept-like"/>
</dbReference>
<evidence type="ECO:0000256" key="1">
    <source>
        <dbReference type="SAM" id="SignalP"/>
    </source>
</evidence>
<dbReference type="SUPFAM" id="SSF56601">
    <property type="entry name" value="beta-lactamase/transpeptidase-like"/>
    <property type="match status" value="1"/>
</dbReference>
<dbReference type="RefSeq" id="WP_013540292.1">
    <property type="nucleotide sequence ID" value="NC_014931.1"/>
</dbReference>
<evidence type="ECO:0000259" key="2">
    <source>
        <dbReference type="Pfam" id="PF00144"/>
    </source>
</evidence>
<feature type="domain" description="Beta-lactamase-related" evidence="2">
    <location>
        <begin position="83"/>
        <end position="345"/>
    </location>
</feature>
<reference evidence="3 4" key="2">
    <citation type="journal article" date="2013" name="Genome Announc.">
        <title>Genome of the Root-Associated Plant Growth-Promoting Bacterium Variovorax paradoxus Strain EPS.</title>
        <authorList>
            <person name="Han J.I."/>
            <person name="Spain J.C."/>
            <person name="Leadbetter J.R."/>
            <person name="Ovchinnikova G."/>
            <person name="Goodwin L.A."/>
            <person name="Han C.S."/>
            <person name="Woyke T."/>
            <person name="Davenport K.W."/>
            <person name="Orwin P.M."/>
        </authorList>
    </citation>
    <scope>NUCLEOTIDE SEQUENCE [LARGE SCALE GENOMIC DNA]</scope>
    <source>
        <strain evidence="3 4">EPS</strain>
    </source>
</reference>
<evidence type="ECO:0000313" key="3">
    <source>
        <dbReference type="EMBL" id="ADU36053.1"/>
    </source>
</evidence>
<evidence type="ECO:0000313" key="4">
    <source>
        <dbReference type="Proteomes" id="UP000008917"/>
    </source>
</evidence>
<dbReference type="InterPro" id="IPR001466">
    <property type="entry name" value="Beta-lactam-related"/>
</dbReference>
<protein>
    <submittedName>
        <fullName evidence="3">Beta-lactamase</fullName>
    </submittedName>
</protein>
<dbReference type="STRING" id="595537.Varpa_1843"/>
<dbReference type="PANTHER" id="PTHR43283:SF7">
    <property type="entry name" value="BETA-LACTAMASE-RELATED DOMAIN-CONTAINING PROTEIN"/>
    <property type="match status" value="1"/>
</dbReference>
<dbReference type="EMBL" id="CP002417">
    <property type="protein sequence ID" value="ADU36053.1"/>
    <property type="molecule type" value="Genomic_DNA"/>
</dbReference>
<dbReference type="InterPro" id="IPR050789">
    <property type="entry name" value="Diverse_Enzym_Activities"/>
</dbReference>
<keyword evidence="1" id="KW-0732">Signal</keyword>
<dbReference type="Gene3D" id="3.40.710.10">
    <property type="entry name" value="DD-peptidase/beta-lactamase superfamily"/>
    <property type="match status" value="1"/>
</dbReference>
<name>E6V7P0_VARPE</name>